<dbReference type="InterPro" id="IPR003594">
    <property type="entry name" value="HATPase_dom"/>
</dbReference>
<comment type="catalytic activity">
    <reaction evidence="1">
        <text>ATP + protein L-histidine = ADP + protein N-phospho-L-histidine.</text>
        <dbReference type="EC" id="2.7.13.3"/>
    </reaction>
</comment>
<organism evidence="6 7">
    <name type="scientific">Pseudoalteromonas ulvae</name>
    <dbReference type="NCBI Taxonomy" id="107327"/>
    <lineage>
        <taxon>Bacteria</taxon>
        <taxon>Pseudomonadati</taxon>
        <taxon>Pseudomonadota</taxon>
        <taxon>Gammaproteobacteria</taxon>
        <taxon>Alteromonadales</taxon>
        <taxon>Pseudoalteromonadaceae</taxon>
        <taxon>Pseudoalteromonas</taxon>
    </lineage>
</organism>
<evidence type="ECO:0000256" key="1">
    <source>
        <dbReference type="ARBA" id="ARBA00000085"/>
    </source>
</evidence>
<dbReference type="EC" id="2.7.13.3" evidence="2"/>
<dbReference type="PROSITE" id="PS50109">
    <property type="entry name" value="HIS_KIN"/>
    <property type="match status" value="1"/>
</dbReference>
<dbReference type="EMBL" id="MWPV01000002">
    <property type="protein sequence ID" value="OUL58499.1"/>
    <property type="molecule type" value="Genomic_DNA"/>
</dbReference>
<keyword evidence="3" id="KW-0597">Phosphoprotein</keyword>
<dbReference type="Pfam" id="PF00512">
    <property type="entry name" value="HisKA"/>
    <property type="match status" value="1"/>
</dbReference>
<dbReference type="SMART" id="SM00387">
    <property type="entry name" value="HATPase_c"/>
    <property type="match status" value="1"/>
</dbReference>
<dbReference type="RefSeq" id="WP_086743802.1">
    <property type="nucleotide sequence ID" value="NZ_MWPV01000002.1"/>
</dbReference>
<dbReference type="Pfam" id="PF02518">
    <property type="entry name" value="HATPase_c"/>
    <property type="match status" value="1"/>
</dbReference>
<evidence type="ECO:0000259" key="5">
    <source>
        <dbReference type="PROSITE" id="PS50109"/>
    </source>
</evidence>
<dbReference type="PANTHER" id="PTHR43065">
    <property type="entry name" value="SENSOR HISTIDINE KINASE"/>
    <property type="match status" value="1"/>
</dbReference>
<dbReference type="InterPro" id="IPR004358">
    <property type="entry name" value="Sig_transdc_His_kin-like_C"/>
</dbReference>
<evidence type="ECO:0000256" key="4">
    <source>
        <dbReference type="SAM" id="Coils"/>
    </source>
</evidence>
<reference evidence="6 7" key="1">
    <citation type="submission" date="2017-02" db="EMBL/GenBank/DDBJ databases">
        <title>Pseudoalteromonas ulvae TC14 Genome.</title>
        <authorList>
            <person name="Molmeret M."/>
        </authorList>
    </citation>
    <scope>NUCLEOTIDE SEQUENCE [LARGE SCALE GENOMIC DNA]</scope>
    <source>
        <strain evidence="6">TC14</strain>
    </source>
</reference>
<sequence>MTDDLQTQLIATEKALLREKRARMQVELQLEEFSHRAYESKVLLLEAYEQASSKQVHLQFLSYLTSDILSEKSLDELITAFIEHVLMLVEYQFAFNIKYHHSHPEQSKVTIKKHAQSWLPFASNEEFLTQIAKLKQASNDEWQLSQYDRSLFYTIKSLPQSKELLSVVYPLSTTESGLIAIALDHHENTNEFLQTINTAIKQLTSAIFRRKTEEKLHRNYVKLKATYDELQKTQKQLLQSEKMASLGQLAAGVAHEINNPLAYINSNLETLMDYVGEYNDLLEQVEAMLTDEQKQQLKNIKSCADFDFVEQDLKQLVPTTLEGVLRVKEIVDSLKSFSRADDGSAAQQISLTQCIQDSLKVVWNSLKYGHTVNMLIPDDQPLMIQGFYGKLQQVFVNFFVNAAQAMPDGGELTIAAKTEQGYHCITITDTGCGMDEATQRQVFNPFFTTKPENVGTGLGLSVSFAILQSHHVDIHIDSTVGVGTTFTLNFPLPEEK</sequence>
<gene>
    <name evidence="6" type="ORF">B1199_09245</name>
</gene>
<dbReference type="Proteomes" id="UP000194841">
    <property type="component" value="Unassembled WGS sequence"/>
</dbReference>
<dbReference type="InterPro" id="IPR003661">
    <property type="entry name" value="HisK_dim/P_dom"/>
</dbReference>
<evidence type="ECO:0000256" key="3">
    <source>
        <dbReference type="ARBA" id="ARBA00022553"/>
    </source>
</evidence>
<dbReference type="SUPFAM" id="SSF55874">
    <property type="entry name" value="ATPase domain of HSP90 chaperone/DNA topoisomerase II/histidine kinase"/>
    <property type="match status" value="1"/>
</dbReference>
<protein>
    <recommendedName>
        <fullName evidence="2">histidine kinase</fullName>
        <ecNumber evidence="2">2.7.13.3</ecNumber>
    </recommendedName>
</protein>
<dbReference type="PRINTS" id="PR00344">
    <property type="entry name" value="BCTRLSENSOR"/>
</dbReference>
<keyword evidence="4" id="KW-0175">Coiled coil</keyword>
<evidence type="ECO:0000256" key="2">
    <source>
        <dbReference type="ARBA" id="ARBA00012438"/>
    </source>
</evidence>
<dbReference type="InterPro" id="IPR036890">
    <property type="entry name" value="HATPase_C_sf"/>
</dbReference>
<dbReference type="InterPro" id="IPR005467">
    <property type="entry name" value="His_kinase_dom"/>
</dbReference>
<dbReference type="PANTHER" id="PTHR43065:SF50">
    <property type="entry name" value="HISTIDINE KINASE"/>
    <property type="match status" value="1"/>
</dbReference>
<proteinExistence type="predicted"/>
<dbReference type="OrthoDB" id="9772100at2"/>
<name>A0A244CTE2_PSEDV</name>
<dbReference type="Gene3D" id="1.10.287.130">
    <property type="match status" value="1"/>
</dbReference>
<feature type="domain" description="Histidine kinase" evidence="5">
    <location>
        <begin position="252"/>
        <end position="494"/>
    </location>
</feature>
<keyword evidence="7" id="KW-1185">Reference proteome</keyword>
<dbReference type="InterPro" id="IPR036097">
    <property type="entry name" value="HisK_dim/P_sf"/>
</dbReference>
<dbReference type="CDD" id="cd00082">
    <property type="entry name" value="HisKA"/>
    <property type="match status" value="1"/>
</dbReference>
<dbReference type="AlphaFoldDB" id="A0A244CTE2"/>
<dbReference type="SUPFAM" id="SSF47384">
    <property type="entry name" value="Homodimeric domain of signal transducing histidine kinase"/>
    <property type="match status" value="1"/>
</dbReference>
<dbReference type="GO" id="GO:0000155">
    <property type="term" value="F:phosphorelay sensor kinase activity"/>
    <property type="evidence" value="ECO:0007669"/>
    <property type="project" value="InterPro"/>
</dbReference>
<evidence type="ECO:0000313" key="6">
    <source>
        <dbReference type="EMBL" id="OUL58499.1"/>
    </source>
</evidence>
<accession>A0A244CTE2</accession>
<dbReference type="Gene3D" id="3.30.565.10">
    <property type="entry name" value="Histidine kinase-like ATPase, C-terminal domain"/>
    <property type="match status" value="1"/>
</dbReference>
<evidence type="ECO:0000313" key="7">
    <source>
        <dbReference type="Proteomes" id="UP000194841"/>
    </source>
</evidence>
<dbReference type="SMART" id="SM00388">
    <property type="entry name" value="HisKA"/>
    <property type="match status" value="1"/>
</dbReference>
<comment type="caution">
    <text evidence="6">The sequence shown here is derived from an EMBL/GenBank/DDBJ whole genome shotgun (WGS) entry which is preliminary data.</text>
</comment>
<feature type="coiled-coil region" evidence="4">
    <location>
        <begin position="213"/>
        <end position="240"/>
    </location>
</feature>